<dbReference type="InterPro" id="IPR002759">
    <property type="entry name" value="Pop5/Rpp14/Rnp2-like"/>
</dbReference>
<organism evidence="10 15">
    <name type="scientific">Wallemia mellicola</name>
    <dbReference type="NCBI Taxonomy" id="1708541"/>
    <lineage>
        <taxon>Eukaryota</taxon>
        <taxon>Fungi</taxon>
        <taxon>Dikarya</taxon>
        <taxon>Basidiomycota</taxon>
        <taxon>Wallemiomycotina</taxon>
        <taxon>Wallemiomycetes</taxon>
        <taxon>Wallemiales</taxon>
        <taxon>Wallemiaceae</taxon>
        <taxon>Wallemia</taxon>
    </lineage>
</organism>
<dbReference type="Pfam" id="PF01900">
    <property type="entry name" value="RNase_P_Rpp14"/>
    <property type="match status" value="1"/>
</dbReference>
<evidence type="ECO:0000313" key="13">
    <source>
        <dbReference type="Proteomes" id="UP000309601"/>
    </source>
</evidence>
<protein>
    <recommendedName>
        <fullName evidence="5">Ribonuclease P/MRP protein subunit POP5</fullName>
        <ecNumber evidence="5">3.1.26.5</ecNumber>
    </recommendedName>
</protein>
<dbReference type="InterPro" id="IPR038085">
    <property type="entry name" value="Rnp2-like_sf"/>
</dbReference>
<evidence type="ECO:0000313" key="9">
    <source>
        <dbReference type="EMBL" id="TIC62059.1"/>
    </source>
</evidence>
<dbReference type="EMBL" id="SPRW01000052">
    <property type="protein sequence ID" value="TIC62059.1"/>
    <property type="molecule type" value="Genomic_DNA"/>
</dbReference>
<dbReference type="GO" id="GO:0004526">
    <property type="term" value="F:ribonuclease P activity"/>
    <property type="evidence" value="ECO:0007669"/>
    <property type="project" value="UniProtKB-EC"/>
</dbReference>
<comment type="subcellular location">
    <subcellularLocation>
        <location evidence="1">Nucleus</location>
    </subcellularLocation>
</comment>
<dbReference type="SUPFAM" id="SSF160350">
    <property type="entry name" value="Rnp2-like"/>
    <property type="match status" value="1"/>
</dbReference>
<dbReference type="PIRSF" id="PIRSF023803">
    <property type="entry name" value="Ribonuclease_P_prd"/>
    <property type="match status" value="1"/>
</dbReference>
<dbReference type="GO" id="GO:0030681">
    <property type="term" value="C:multimeric ribonuclease P complex"/>
    <property type="evidence" value="ECO:0007669"/>
    <property type="project" value="TreeGrafter"/>
</dbReference>
<dbReference type="Proteomes" id="UP000310685">
    <property type="component" value="Unassembled WGS sequence"/>
</dbReference>
<proteinExistence type="inferred from homology"/>
<evidence type="ECO:0000256" key="2">
    <source>
        <dbReference type="ARBA" id="ARBA00010800"/>
    </source>
</evidence>
<evidence type="ECO:0000256" key="3">
    <source>
        <dbReference type="ARBA" id="ARBA00022694"/>
    </source>
</evidence>
<evidence type="ECO:0000313" key="6">
    <source>
        <dbReference type="EMBL" id="TIB76176.1"/>
    </source>
</evidence>
<sequence length="141" mass="16233">MVRFKNRWIIAEIIFPDSPPFEDSPNTEKRLDGKQILQSIRRNIAHNFGDHGAVKYHSAITRLCIFRIAREYKDMLHAALTLTTSLSEYDVCIRVLHVSGTIRKVQEAAIRYNREAILNTSSDTQEEDLDTSKNDIMAIEN</sequence>
<dbReference type="EMBL" id="SPRO01000052">
    <property type="protein sequence ID" value="TIC27754.1"/>
    <property type="molecule type" value="Genomic_DNA"/>
</dbReference>
<dbReference type="EC" id="3.1.26.5" evidence="5"/>
<dbReference type="PANTHER" id="PTHR15441:SF2">
    <property type="entry name" value="RIBONUCLEASE P_MRP PROTEIN SUBUNIT POP5"/>
    <property type="match status" value="1"/>
</dbReference>
<dbReference type="Proteomes" id="UP000309601">
    <property type="component" value="Unassembled WGS sequence"/>
</dbReference>
<comment type="catalytic activity">
    <reaction evidence="5">
        <text>Endonucleolytic cleavage of RNA, removing 5'-extranucleotides from tRNA precursor.</text>
        <dbReference type="EC" id="3.1.26.5"/>
    </reaction>
</comment>
<evidence type="ECO:0000256" key="5">
    <source>
        <dbReference type="PIRNR" id="PIRNR023803"/>
    </source>
</evidence>
<reference evidence="11 12" key="1">
    <citation type="submission" date="2019-03" db="EMBL/GenBank/DDBJ databases">
        <title>Sequencing 25 genomes of Wallemia mellicola.</title>
        <authorList>
            <person name="Gostincar C."/>
        </authorList>
    </citation>
    <scope>NUCLEOTIDE SEQUENCE [LARGE SCALE GENOMIC DNA]</scope>
    <source>
        <strain evidence="7 12">EXF-1262</strain>
        <strain evidence="9 13">EXF-1274</strain>
        <strain evidence="6 14">EXF-6152</strain>
        <strain evidence="10 15">EXF-757</strain>
        <strain evidence="8 11">EXF-8738</strain>
    </source>
</reference>
<dbReference type="EMBL" id="SPRC01000050">
    <property type="protein sequence ID" value="TIB76176.1"/>
    <property type="molecule type" value="Genomic_DNA"/>
</dbReference>
<evidence type="ECO:0000313" key="8">
    <source>
        <dbReference type="EMBL" id="TIC27754.1"/>
    </source>
</evidence>
<dbReference type="InterPro" id="IPR016819">
    <property type="entry name" value="RNase_P/MRP_POP5"/>
</dbReference>
<dbReference type="AlphaFoldDB" id="A0A4T0TAE1"/>
<keyword evidence="3 5" id="KW-0819">tRNA processing</keyword>
<evidence type="ECO:0000313" key="10">
    <source>
        <dbReference type="EMBL" id="TIC63178.1"/>
    </source>
</evidence>
<dbReference type="EMBL" id="SPRX01000052">
    <property type="protein sequence ID" value="TIC63178.1"/>
    <property type="molecule type" value="Genomic_DNA"/>
</dbReference>
<gene>
    <name evidence="10" type="ORF">E3Q01_03504</name>
    <name evidence="9" type="ORF">E3Q02_03684</name>
    <name evidence="8" type="ORF">E3Q10_03605</name>
    <name evidence="7" type="ORF">E3Q17_03639</name>
    <name evidence="6" type="ORF">E3Q22_03668</name>
</gene>
<dbReference type="Gene3D" id="3.30.70.3250">
    <property type="entry name" value="Ribonuclease P, Pop5 subunit"/>
    <property type="match status" value="1"/>
</dbReference>
<evidence type="ECO:0000313" key="14">
    <source>
        <dbReference type="Proteomes" id="UP000310685"/>
    </source>
</evidence>
<comment type="similarity">
    <text evidence="2 5">Belongs to the eukaryotic/archaeal RNase P protein component 2 family.</text>
</comment>
<dbReference type="Proteomes" id="UP000307169">
    <property type="component" value="Unassembled WGS sequence"/>
</dbReference>
<dbReference type="GO" id="GO:0033204">
    <property type="term" value="F:ribonuclease P RNA binding"/>
    <property type="evidence" value="ECO:0007669"/>
    <property type="project" value="InterPro"/>
</dbReference>
<comment type="function">
    <text evidence="5">Component of ribonuclease P, a protein complex that generates mature tRNA molecules by cleaving their 5'-ends.</text>
</comment>
<evidence type="ECO:0000313" key="15">
    <source>
        <dbReference type="Proteomes" id="UP000310708"/>
    </source>
</evidence>
<evidence type="ECO:0000313" key="12">
    <source>
        <dbReference type="Proteomes" id="UP000307169"/>
    </source>
</evidence>
<dbReference type="EMBL" id="SPRH01000055">
    <property type="protein sequence ID" value="TIB96876.1"/>
    <property type="molecule type" value="Genomic_DNA"/>
</dbReference>
<evidence type="ECO:0000313" key="11">
    <source>
        <dbReference type="Proteomes" id="UP000305647"/>
    </source>
</evidence>
<dbReference type="Proteomes" id="UP000305647">
    <property type="component" value="Unassembled WGS sequence"/>
</dbReference>
<evidence type="ECO:0000256" key="4">
    <source>
        <dbReference type="ARBA" id="ARBA00023242"/>
    </source>
</evidence>
<evidence type="ECO:0000313" key="7">
    <source>
        <dbReference type="EMBL" id="TIB96876.1"/>
    </source>
</evidence>
<accession>A0A4T0TAE1</accession>
<keyword evidence="4" id="KW-0539">Nucleus</keyword>
<evidence type="ECO:0000256" key="1">
    <source>
        <dbReference type="ARBA" id="ARBA00004123"/>
    </source>
</evidence>
<name>A0A4T0TAE1_9BASI</name>
<dbReference type="GO" id="GO:0001682">
    <property type="term" value="P:tRNA 5'-leader removal"/>
    <property type="evidence" value="ECO:0007669"/>
    <property type="project" value="InterPro"/>
</dbReference>
<dbReference type="GO" id="GO:0005730">
    <property type="term" value="C:nucleolus"/>
    <property type="evidence" value="ECO:0007669"/>
    <property type="project" value="TreeGrafter"/>
</dbReference>
<dbReference type="Proteomes" id="UP000310708">
    <property type="component" value="Unassembled WGS sequence"/>
</dbReference>
<dbReference type="GO" id="GO:0000172">
    <property type="term" value="C:ribonuclease MRP complex"/>
    <property type="evidence" value="ECO:0007669"/>
    <property type="project" value="TreeGrafter"/>
</dbReference>
<comment type="caution">
    <text evidence="10">The sequence shown here is derived from an EMBL/GenBank/DDBJ whole genome shotgun (WGS) entry which is preliminary data.</text>
</comment>
<dbReference type="PANTHER" id="PTHR15441">
    <property type="entry name" value="RIBONUCLEASE P PROTEIN SUBUNIT P14"/>
    <property type="match status" value="1"/>
</dbReference>